<dbReference type="GO" id="GO:0016788">
    <property type="term" value="F:hydrolase activity, acting on ester bonds"/>
    <property type="evidence" value="ECO:0007669"/>
    <property type="project" value="InterPro"/>
</dbReference>
<dbReference type="GO" id="GO:0005829">
    <property type="term" value="C:cytosol"/>
    <property type="evidence" value="ECO:0007669"/>
    <property type="project" value="TreeGrafter"/>
</dbReference>
<keyword evidence="3" id="KW-0378">Hydrolase</keyword>
<keyword evidence="4" id="KW-0862">Zinc</keyword>
<evidence type="ECO:0000313" key="7">
    <source>
        <dbReference type="Proteomes" id="UP000286990"/>
    </source>
</evidence>
<keyword evidence="7" id="KW-1185">Reference proteome</keyword>
<protein>
    <submittedName>
        <fullName evidence="6">Aspartoacylase</fullName>
    </submittedName>
</protein>
<name>A0A3R8S2R1_9FLAO</name>
<evidence type="ECO:0000256" key="2">
    <source>
        <dbReference type="ARBA" id="ARBA00022723"/>
    </source>
</evidence>
<comment type="cofactor">
    <cofactor evidence="1">
        <name>Zn(2+)</name>
        <dbReference type="ChEBI" id="CHEBI:29105"/>
    </cofactor>
</comment>
<accession>A0A3R8S2R1</accession>
<dbReference type="RefSeq" id="WP_125222401.1">
    <property type="nucleotide sequence ID" value="NZ_QUSX01000001.1"/>
</dbReference>
<feature type="domain" description="Succinylglutamate desuccinylase/Aspartoacylase catalytic" evidence="5">
    <location>
        <begin position="27"/>
        <end position="146"/>
    </location>
</feature>
<dbReference type="PANTHER" id="PTHR15162:SF7">
    <property type="entry name" value="SUCCINYLGLUTAMATE DESUCCINYLASE"/>
    <property type="match status" value="1"/>
</dbReference>
<evidence type="ECO:0000256" key="1">
    <source>
        <dbReference type="ARBA" id="ARBA00001947"/>
    </source>
</evidence>
<dbReference type="Pfam" id="PF24827">
    <property type="entry name" value="AstE_AspA_cat"/>
    <property type="match status" value="1"/>
</dbReference>
<proteinExistence type="predicted"/>
<dbReference type="Proteomes" id="UP000286990">
    <property type="component" value="Unassembled WGS sequence"/>
</dbReference>
<dbReference type="OrthoDB" id="1523003at2"/>
<dbReference type="EMBL" id="QUSX01000001">
    <property type="protein sequence ID" value="RRQ50579.1"/>
    <property type="molecule type" value="Genomic_DNA"/>
</dbReference>
<keyword evidence="2" id="KW-0479">Metal-binding</keyword>
<dbReference type="AlphaFoldDB" id="A0A3R8S2R1"/>
<evidence type="ECO:0000259" key="5">
    <source>
        <dbReference type="Pfam" id="PF24827"/>
    </source>
</evidence>
<evidence type="ECO:0000256" key="3">
    <source>
        <dbReference type="ARBA" id="ARBA00022801"/>
    </source>
</evidence>
<dbReference type="GO" id="GO:0046872">
    <property type="term" value="F:metal ion binding"/>
    <property type="evidence" value="ECO:0007669"/>
    <property type="project" value="UniProtKB-KW"/>
</dbReference>
<evidence type="ECO:0000256" key="4">
    <source>
        <dbReference type="ARBA" id="ARBA00022833"/>
    </source>
</evidence>
<reference evidence="7" key="1">
    <citation type="submission" date="2018-12" db="EMBL/GenBank/DDBJ databases">
        <title>Maribacter lutimaris sp. nov., isolated from marine sediment.</title>
        <authorList>
            <person name="Kim K.K."/>
        </authorList>
    </citation>
    <scope>NUCLEOTIDE SEQUENCE [LARGE SCALE GENOMIC DNA]</scope>
    <source>
        <strain evidence="7">PoM-212</strain>
    </source>
</reference>
<evidence type="ECO:0000313" key="6">
    <source>
        <dbReference type="EMBL" id="RRQ50579.1"/>
    </source>
</evidence>
<dbReference type="SUPFAM" id="SSF53187">
    <property type="entry name" value="Zn-dependent exopeptidases"/>
    <property type="match status" value="1"/>
</dbReference>
<dbReference type="PANTHER" id="PTHR15162">
    <property type="entry name" value="ASPARTOACYLASE"/>
    <property type="match status" value="1"/>
</dbReference>
<dbReference type="InterPro" id="IPR050178">
    <property type="entry name" value="AspA/AstE_fam"/>
</dbReference>
<gene>
    <name evidence="6" type="ORF">DZC72_08590</name>
</gene>
<comment type="caution">
    <text evidence="6">The sequence shown here is derived from an EMBL/GenBank/DDBJ whole genome shotgun (WGS) entry which is preliminary data.</text>
</comment>
<sequence>MVKVYSKALDQSIEINRILGQLEGDTAGPTLIFTAGIHGNEPSGVFALVKVLDDIKSKNIDVRGKIYAIAGNVSALEQGVRYHREDLNRMWKEESVKWLLKEDNINRNEEDYEQYQLYKIISQILEEDKGPFYFVDLHTTSSPTKPFITVNDTLLNRKFTEQYPVPLLLGIEEFLDGTLLNYINQLGYVAFGFESGQHDALCSIENHTAFVYLTLIYSGAILKTDIDFNSYYTILDRSTNDLYNAYEIVHHHKIGHDEDFCTKPGFTNFEPVKRGQQIATSDSKQVYTPIDGNIFMPLYQKKGEDGFFIIRHIPPIFLSVSSLFRKMHLDHMLTLLPGVSWVSDQKDALRVDLRIAKFLAKKLFHLLGYRSRQVDKNFLIVKNREAISKNKEYRNSTWYRNTF</sequence>
<dbReference type="InterPro" id="IPR055438">
    <property type="entry name" value="AstE_AspA_cat"/>
</dbReference>
<dbReference type="Gene3D" id="3.40.630.10">
    <property type="entry name" value="Zn peptidases"/>
    <property type="match status" value="1"/>
</dbReference>
<organism evidence="6 7">
    <name type="scientific">Maribacter algicola</name>
    <dbReference type="NCBI Taxonomy" id="2498892"/>
    <lineage>
        <taxon>Bacteria</taxon>
        <taxon>Pseudomonadati</taxon>
        <taxon>Bacteroidota</taxon>
        <taxon>Flavobacteriia</taxon>
        <taxon>Flavobacteriales</taxon>
        <taxon>Flavobacteriaceae</taxon>
        <taxon>Maribacter</taxon>
    </lineage>
</organism>